<dbReference type="GO" id="GO:0000915">
    <property type="term" value="P:actomyosin contractile ring assembly"/>
    <property type="evidence" value="ECO:0007669"/>
    <property type="project" value="TreeGrafter"/>
</dbReference>
<dbReference type="SUPFAM" id="SSF50729">
    <property type="entry name" value="PH domain-like"/>
    <property type="match status" value="1"/>
</dbReference>
<dbReference type="PROSITE" id="PS50003">
    <property type="entry name" value="PH_DOMAIN"/>
    <property type="match status" value="1"/>
</dbReference>
<dbReference type="GO" id="GO:0005826">
    <property type="term" value="C:actomyosin contractile ring"/>
    <property type="evidence" value="ECO:0007669"/>
    <property type="project" value="TreeGrafter"/>
</dbReference>
<comment type="caution">
    <text evidence="2">The sequence shown here is derived from an EMBL/GenBank/DDBJ whole genome shotgun (WGS) entry which is preliminary data.</text>
</comment>
<name>A0A2J7R5H6_9NEOP</name>
<dbReference type="CDD" id="cd01263">
    <property type="entry name" value="PH_anillin"/>
    <property type="match status" value="1"/>
</dbReference>
<dbReference type="AlphaFoldDB" id="A0A2J7R5H6"/>
<dbReference type="GO" id="GO:0000281">
    <property type="term" value="P:mitotic cytokinesis"/>
    <property type="evidence" value="ECO:0007669"/>
    <property type="project" value="TreeGrafter"/>
</dbReference>
<dbReference type="GO" id="GO:0031106">
    <property type="term" value="P:septin ring organization"/>
    <property type="evidence" value="ECO:0007669"/>
    <property type="project" value="TreeGrafter"/>
</dbReference>
<protein>
    <recommendedName>
        <fullName evidence="1">PH domain-containing protein</fullName>
    </recommendedName>
</protein>
<dbReference type="Pfam" id="PF08174">
    <property type="entry name" value="Anillin"/>
    <property type="match status" value="1"/>
</dbReference>
<dbReference type="Proteomes" id="UP000235965">
    <property type="component" value="Unassembled WGS sequence"/>
</dbReference>
<dbReference type="InterPro" id="IPR051364">
    <property type="entry name" value="Cytokinesis/Rho-signaling"/>
</dbReference>
<proteinExistence type="predicted"/>
<gene>
    <name evidence="2" type="ORF">B7P43_G12749</name>
</gene>
<dbReference type="Gene3D" id="2.30.29.30">
    <property type="entry name" value="Pleckstrin-homology domain (PH domain)/Phosphotyrosine-binding domain (PTB)"/>
    <property type="match status" value="1"/>
</dbReference>
<dbReference type="PANTHER" id="PTHR21538">
    <property type="entry name" value="ANILLIN/RHOTEKIN RTKN"/>
    <property type="match status" value="1"/>
</dbReference>
<dbReference type="SMART" id="SM00233">
    <property type="entry name" value="PH"/>
    <property type="match status" value="1"/>
</dbReference>
<dbReference type="InterPro" id="IPR012966">
    <property type="entry name" value="AHD"/>
</dbReference>
<dbReference type="InterPro" id="IPR011993">
    <property type="entry name" value="PH-like_dom_sf"/>
</dbReference>
<dbReference type="OrthoDB" id="5915976at2759"/>
<evidence type="ECO:0000313" key="2">
    <source>
        <dbReference type="EMBL" id="PNF36083.1"/>
    </source>
</evidence>
<dbReference type="InterPro" id="IPR037840">
    <property type="entry name" value="PH_Anillin"/>
</dbReference>
<feature type="domain" description="PH" evidence="1">
    <location>
        <begin position="615"/>
        <end position="729"/>
    </location>
</feature>
<dbReference type="Pfam" id="PF00169">
    <property type="entry name" value="PH"/>
    <property type="match status" value="1"/>
</dbReference>
<accession>A0A2J7R5H6</accession>
<keyword evidence="3" id="KW-1185">Reference proteome</keyword>
<evidence type="ECO:0000313" key="3">
    <source>
        <dbReference type="Proteomes" id="UP000235965"/>
    </source>
</evidence>
<organism evidence="2 3">
    <name type="scientific">Cryptotermes secundus</name>
    <dbReference type="NCBI Taxonomy" id="105785"/>
    <lineage>
        <taxon>Eukaryota</taxon>
        <taxon>Metazoa</taxon>
        <taxon>Ecdysozoa</taxon>
        <taxon>Arthropoda</taxon>
        <taxon>Hexapoda</taxon>
        <taxon>Insecta</taxon>
        <taxon>Pterygota</taxon>
        <taxon>Neoptera</taxon>
        <taxon>Polyneoptera</taxon>
        <taxon>Dictyoptera</taxon>
        <taxon>Blattodea</taxon>
        <taxon>Blattoidea</taxon>
        <taxon>Termitoidae</taxon>
        <taxon>Kalotermitidae</taxon>
        <taxon>Cryptotermitinae</taxon>
        <taxon>Cryptotermes</taxon>
    </lineage>
</organism>
<sequence>MDTFTQRMLRRAASLREKQKTPEYRAALLKTRSLILKAVNIDYEDVSCEAQSSEVTGQTGAVLVHTSLSSNSLDPGEKLDVTSNADMCTTGTASEDYCENDVAVCSLLSEEHDNCLGQSCMFHFVSVHSTSPSKSLDLVCKEETCGIVQTYESQDGSENEATVPPFTKLNEQFSLDIVTVAARVNQELQADVGMHGSVPEGNDDSDSTAFFSPCTLLTSPVPTEHQEPNSTRISSDADKKVILKVANQLSLAHEVCEVEGDAEHCTEQLSGNSYDIESFLIEALGDEQLASTQSEPKLCHRSSLLPSEEGEGDGLESPFLSVRKYRTLAQLARQKLKTPLPTIPILKPADTAAAATSLEDEQQKYKESLRRELYTQKVLMLQCSKALSICKTTREFHASVEHVEAERGLLLSSCRCQAALKEIEHVQDKRTECEVSERGTVTISSISLSLKEESLHIINSEDSVFWFVCTALHGQHVFATRATQIQKDNRLNFMESFRFVGLPKDFVITLEVYSLRLRKVTLPYEERYHIGRQRHHMCPVPFKLHHRDIELDFSPYMKTVKTQSIRTTSFSLIGSLDLKLPDLHQQPAWVLNKVPLSSPLTGDVTMVLHSSLELWVEYSGFLSMMETLEFWQRRWFCLRGHMVSYWDYPHDQIDKPPVGEVDLRLSVSQHVSPVDRAVCPRPRTLLLEMGRQSNAEDCNTQDTITRYLWQADSTEELSEWCAKLTGVLCALKQWNISTKCV</sequence>
<evidence type="ECO:0000259" key="1">
    <source>
        <dbReference type="PROSITE" id="PS50003"/>
    </source>
</evidence>
<dbReference type="PANTHER" id="PTHR21538:SF23">
    <property type="entry name" value="ANILLIN"/>
    <property type="match status" value="1"/>
</dbReference>
<reference evidence="2 3" key="1">
    <citation type="submission" date="2017-12" db="EMBL/GenBank/DDBJ databases">
        <title>Hemimetabolous genomes reveal molecular basis of termite eusociality.</title>
        <authorList>
            <person name="Harrison M.C."/>
            <person name="Jongepier E."/>
            <person name="Robertson H.M."/>
            <person name="Arning N."/>
            <person name="Bitard-Feildel T."/>
            <person name="Chao H."/>
            <person name="Childers C.P."/>
            <person name="Dinh H."/>
            <person name="Doddapaneni H."/>
            <person name="Dugan S."/>
            <person name="Gowin J."/>
            <person name="Greiner C."/>
            <person name="Han Y."/>
            <person name="Hu H."/>
            <person name="Hughes D.S.T."/>
            <person name="Huylmans A.-K."/>
            <person name="Kemena C."/>
            <person name="Kremer L.P.M."/>
            <person name="Lee S.L."/>
            <person name="Lopez-Ezquerra A."/>
            <person name="Mallet L."/>
            <person name="Monroy-Kuhn J.M."/>
            <person name="Moser A."/>
            <person name="Murali S.C."/>
            <person name="Muzny D.M."/>
            <person name="Otani S."/>
            <person name="Piulachs M.-D."/>
            <person name="Poelchau M."/>
            <person name="Qu J."/>
            <person name="Schaub F."/>
            <person name="Wada-Katsumata A."/>
            <person name="Worley K.C."/>
            <person name="Xie Q."/>
            <person name="Ylla G."/>
            <person name="Poulsen M."/>
            <person name="Gibbs R.A."/>
            <person name="Schal C."/>
            <person name="Richards S."/>
            <person name="Belles X."/>
            <person name="Korb J."/>
            <person name="Bornberg-Bauer E."/>
        </authorList>
    </citation>
    <scope>NUCLEOTIDE SEQUENCE [LARGE SCALE GENOMIC DNA]</scope>
    <source>
        <tissue evidence="2">Whole body</tissue>
    </source>
</reference>
<dbReference type="InterPro" id="IPR001849">
    <property type="entry name" value="PH_domain"/>
</dbReference>
<dbReference type="EMBL" id="NEVH01006994">
    <property type="protein sequence ID" value="PNF36083.1"/>
    <property type="molecule type" value="Genomic_DNA"/>
</dbReference>